<dbReference type="InterPro" id="IPR003742">
    <property type="entry name" value="RlmH-like"/>
</dbReference>
<dbReference type="GO" id="GO:0032259">
    <property type="term" value="P:methylation"/>
    <property type="evidence" value="ECO:0007669"/>
    <property type="project" value="UniProtKB-KW"/>
</dbReference>
<keyword evidence="5" id="KW-0175">Coiled coil</keyword>
<dbReference type="Pfam" id="PF02590">
    <property type="entry name" value="SPOUT_MTase"/>
    <property type="match status" value="1"/>
</dbReference>
<dbReference type="Proteomes" id="UP001255856">
    <property type="component" value="Unassembled WGS sequence"/>
</dbReference>
<evidence type="ECO:0000256" key="1">
    <source>
        <dbReference type="ARBA" id="ARBA00022603"/>
    </source>
</evidence>
<keyword evidence="1" id="KW-0489">Methyltransferase</keyword>
<evidence type="ECO:0000256" key="2">
    <source>
        <dbReference type="ARBA" id="ARBA00022679"/>
    </source>
</evidence>
<dbReference type="EMBL" id="JASFZW010000001">
    <property type="protein sequence ID" value="KAK2080280.1"/>
    <property type="molecule type" value="Genomic_DNA"/>
</dbReference>
<comment type="similarity">
    <text evidence="4">Belongs to the RNA methyltransferase RlmH family.</text>
</comment>
<keyword evidence="2" id="KW-0808">Transferase</keyword>
<dbReference type="GO" id="GO:0006364">
    <property type="term" value="P:rRNA processing"/>
    <property type="evidence" value="ECO:0007669"/>
    <property type="project" value="InterPro"/>
</dbReference>
<accession>A0AAD9MLV5</accession>
<dbReference type="Gene3D" id="3.40.1280.10">
    <property type="match status" value="1"/>
</dbReference>
<feature type="coiled-coil region" evidence="5">
    <location>
        <begin position="232"/>
        <end position="277"/>
    </location>
</feature>
<protein>
    <submittedName>
        <fullName evidence="6">Uncharacterized protein</fullName>
    </submittedName>
</protein>
<name>A0AAD9MLV5_PROWI</name>
<sequence>MGPPISSLVQAVRAVPITLCTVSKANSPGCNLMASEWKAKLQRYTRVEELVIKPNPRGAKDPRLAMEDEGRRVAAAIPSDSHIVLLDEKGKKLTSPGLAELLTRVSASGAPRIAAGLAAQVANLANQVSSMAREKEQYALMVQERWQRLEQRCAEQELALARLGEAAEAQHAQHAQELAALEERAQARLSRTVDQIADQFDALAASLEEAVARRDDERREADGRLAGVEACLERVQREVAALREGVREAEEASAARLREYDGRLLRQEERVAGLESEVLPQVSKLGQTEASRLGGCLGRARTRMIGMPLILSSYSFFAGADLESNLPGQFRGGPSARARQADELVIEK</sequence>
<evidence type="ECO:0000313" key="7">
    <source>
        <dbReference type="Proteomes" id="UP001255856"/>
    </source>
</evidence>
<organism evidence="6 7">
    <name type="scientific">Prototheca wickerhamii</name>
    <dbReference type="NCBI Taxonomy" id="3111"/>
    <lineage>
        <taxon>Eukaryota</taxon>
        <taxon>Viridiplantae</taxon>
        <taxon>Chlorophyta</taxon>
        <taxon>core chlorophytes</taxon>
        <taxon>Trebouxiophyceae</taxon>
        <taxon>Chlorellales</taxon>
        <taxon>Chlorellaceae</taxon>
        <taxon>Prototheca</taxon>
    </lineage>
</organism>
<reference evidence="6" key="1">
    <citation type="submission" date="2021-01" db="EMBL/GenBank/DDBJ databases">
        <authorList>
            <person name="Eckstrom K.M.E."/>
        </authorList>
    </citation>
    <scope>NUCLEOTIDE SEQUENCE</scope>
    <source>
        <strain evidence="6">UVCC 0001</strain>
    </source>
</reference>
<dbReference type="InterPro" id="IPR029026">
    <property type="entry name" value="tRNA_m1G_MTases_N"/>
</dbReference>
<evidence type="ECO:0000256" key="4">
    <source>
        <dbReference type="ARBA" id="ARBA00038303"/>
    </source>
</evidence>
<dbReference type="SUPFAM" id="SSF75217">
    <property type="entry name" value="alpha/beta knot"/>
    <property type="match status" value="1"/>
</dbReference>
<dbReference type="AlphaFoldDB" id="A0AAD9MLV5"/>
<dbReference type="PANTHER" id="PTHR33603">
    <property type="entry name" value="METHYLTRANSFERASE"/>
    <property type="match status" value="1"/>
</dbReference>
<evidence type="ECO:0000256" key="5">
    <source>
        <dbReference type="SAM" id="Coils"/>
    </source>
</evidence>
<comment type="caution">
    <text evidence="6">The sequence shown here is derived from an EMBL/GenBank/DDBJ whole genome shotgun (WGS) entry which is preliminary data.</text>
</comment>
<keyword evidence="3" id="KW-0949">S-adenosyl-L-methionine</keyword>
<gene>
    <name evidence="6" type="ORF">QBZ16_000133</name>
</gene>
<dbReference type="GO" id="GO:0008168">
    <property type="term" value="F:methyltransferase activity"/>
    <property type="evidence" value="ECO:0007669"/>
    <property type="project" value="UniProtKB-KW"/>
</dbReference>
<keyword evidence="7" id="KW-1185">Reference proteome</keyword>
<dbReference type="PANTHER" id="PTHR33603:SF1">
    <property type="entry name" value="RIBOSOMAL RNA LARGE SUBUNIT METHYLTRANSFERASE H"/>
    <property type="match status" value="1"/>
</dbReference>
<evidence type="ECO:0000256" key="3">
    <source>
        <dbReference type="ARBA" id="ARBA00022691"/>
    </source>
</evidence>
<dbReference type="InterPro" id="IPR029028">
    <property type="entry name" value="Alpha/beta_knot_MTases"/>
</dbReference>
<evidence type="ECO:0000313" key="6">
    <source>
        <dbReference type="EMBL" id="KAK2080280.1"/>
    </source>
</evidence>
<proteinExistence type="inferred from homology"/>